<evidence type="ECO:0000313" key="7">
    <source>
        <dbReference type="EMBL" id="MFC5634070.1"/>
    </source>
</evidence>
<evidence type="ECO:0000256" key="3">
    <source>
        <dbReference type="HAMAP-Rule" id="MF_01151"/>
    </source>
</evidence>
<organism evidence="7 8">
    <name type="scientific">Streptomyces bullii</name>
    <dbReference type="NCBI Taxonomy" id="349910"/>
    <lineage>
        <taxon>Bacteria</taxon>
        <taxon>Bacillati</taxon>
        <taxon>Actinomycetota</taxon>
        <taxon>Actinomycetes</taxon>
        <taxon>Kitasatosporales</taxon>
        <taxon>Streptomycetaceae</taxon>
        <taxon>Streptomyces</taxon>
    </lineage>
</organism>
<comment type="subunit">
    <text evidence="3">Homodimer.</text>
</comment>
<dbReference type="Pfam" id="PF01025">
    <property type="entry name" value="GrpE"/>
    <property type="match status" value="1"/>
</dbReference>
<dbReference type="Proteomes" id="UP001596154">
    <property type="component" value="Unassembled WGS sequence"/>
</dbReference>
<dbReference type="SUPFAM" id="SSF58014">
    <property type="entry name" value="Coiled-coil domain of nucleotide exchange factor GrpE"/>
    <property type="match status" value="1"/>
</dbReference>
<gene>
    <name evidence="3 7" type="primary">grpE</name>
    <name evidence="7" type="ORF">ACFPZJ_09800</name>
</gene>
<keyword evidence="6" id="KW-0175">Coiled coil</keyword>
<dbReference type="PROSITE" id="PS01071">
    <property type="entry name" value="GRPE"/>
    <property type="match status" value="1"/>
</dbReference>
<name>A0ABW0UM84_9ACTN</name>
<reference evidence="8" key="1">
    <citation type="journal article" date="2019" name="Int. J. Syst. Evol. Microbiol.">
        <title>The Global Catalogue of Microorganisms (GCM) 10K type strain sequencing project: providing services to taxonomists for standard genome sequencing and annotation.</title>
        <authorList>
            <consortium name="The Broad Institute Genomics Platform"/>
            <consortium name="The Broad Institute Genome Sequencing Center for Infectious Disease"/>
            <person name="Wu L."/>
            <person name="Ma J."/>
        </authorList>
    </citation>
    <scope>NUCLEOTIDE SEQUENCE [LARGE SCALE GENOMIC DNA]</scope>
    <source>
        <strain evidence="8">CGMCC 4.7248</strain>
    </source>
</reference>
<evidence type="ECO:0000256" key="6">
    <source>
        <dbReference type="SAM" id="Coils"/>
    </source>
</evidence>
<dbReference type="Gene3D" id="2.30.22.10">
    <property type="entry name" value="Head domain of nucleotide exchange factor GrpE"/>
    <property type="match status" value="1"/>
</dbReference>
<dbReference type="InterPro" id="IPR013805">
    <property type="entry name" value="GrpE_CC"/>
</dbReference>
<evidence type="ECO:0000256" key="5">
    <source>
        <dbReference type="RuleBase" id="RU004478"/>
    </source>
</evidence>
<dbReference type="PANTHER" id="PTHR21237">
    <property type="entry name" value="GRPE PROTEIN"/>
    <property type="match status" value="1"/>
</dbReference>
<dbReference type="HAMAP" id="MF_01151">
    <property type="entry name" value="GrpE"/>
    <property type="match status" value="1"/>
</dbReference>
<comment type="subcellular location">
    <subcellularLocation>
        <location evidence="3">Cytoplasm</location>
    </subcellularLocation>
</comment>
<comment type="function">
    <text evidence="3 4">Participates actively in the response to hyperosmotic and heat shock by preventing the aggregation of stress-denatured proteins, in association with DnaK and GrpE. It is the nucleotide exchange factor for DnaK and may function as a thermosensor. Unfolded proteins bind initially to DnaJ; upon interaction with the DnaJ-bound protein, DnaK hydrolyzes its bound ATP, resulting in the formation of a stable complex. GrpE releases ADP from DnaK; ATP binding to DnaK triggers the release of the substrate protein, thus completing the reaction cycle. Several rounds of ATP-dependent interactions between DnaJ, DnaK and GrpE are required for fully efficient folding.</text>
</comment>
<dbReference type="PANTHER" id="PTHR21237:SF23">
    <property type="entry name" value="GRPE PROTEIN HOMOLOG, MITOCHONDRIAL"/>
    <property type="match status" value="1"/>
</dbReference>
<dbReference type="InterPro" id="IPR000740">
    <property type="entry name" value="GrpE"/>
</dbReference>
<dbReference type="Gene3D" id="3.90.20.20">
    <property type="match status" value="1"/>
</dbReference>
<proteinExistence type="inferred from homology"/>
<keyword evidence="3" id="KW-0963">Cytoplasm</keyword>
<comment type="caution">
    <text evidence="7">The sequence shown here is derived from an EMBL/GenBank/DDBJ whole genome shotgun (WGS) entry which is preliminary data.</text>
</comment>
<dbReference type="InterPro" id="IPR009012">
    <property type="entry name" value="GrpE_head"/>
</dbReference>
<evidence type="ECO:0000256" key="1">
    <source>
        <dbReference type="ARBA" id="ARBA00009054"/>
    </source>
</evidence>
<comment type="similarity">
    <text evidence="1 3 5">Belongs to the GrpE family.</text>
</comment>
<keyword evidence="2 3" id="KW-0143">Chaperone</keyword>
<accession>A0ABW0UM84</accession>
<sequence>MDRGPQRSTEELHRLLQERTADLQRVKAEYDNYRKRVRRDRLAVREIAVVNVLTALLPVLDAVDRACEHEPLTPGLRDIAETLAGQAGSLGLVEFGEVGDPFDPTRHEALTHHVSPGADRLVCTAILRPGYRLGERLLRPAQVEVTGPPPSRAGDRAAG</sequence>
<keyword evidence="8" id="KW-1185">Reference proteome</keyword>
<keyword evidence="3 4" id="KW-0346">Stress response</keyword>
<evidence type="ECO:0000256" key="4">
    <source>
        <dbReference type="RuleBase" id="RU000639"/>
    </source>
</evidence>
<evidence type="ECO:0000256" key="2">
    <source>
        <dbReference type="ARBA" id="ARBA00023186"/>
    </source>
</evidence>
<dbReference type="CDD" id="cd00446">
    <property type="entry name" value="GrpE"/>
    <property type="match status" value="1"/>
</dbReference>
<feature type="coiled-coil region" evidence="6">
    <location>
        <begin position="16"/>
        <end position="43"/>
    </location>
</feature>
<evidence type="ECO:0000313" key="8">
    <source>
        <dbReference type="Proteomes" id="UP001596154"/>
    </source>
</evidence>
<protein>
    <recommendedName>
        <fullName evidence="3 4">Protein GrpE</fullName>
    </recommendedName>
    <alternativeName>
        <fullName evidence="3">HSP-70 cofactor</fullName>
    </alternativeName>
</protein>
<dbReference type="SUPFAM" id="SSF51064">
    <property type="entry name" value="Head domain of nucleotide exchange factor GrpE"/>
    <property type="match status" value="1"/>
</dbReference>
<dbReference type="PRINTS" id="PR00773">
    <property type="entry name" value="GRPEPROTEIN"/>
</dbReference>
<dbReference type="RefSeq" id="WP_381019609.1">
    <property type="nucleotide sequence ID" value="NZ_JBHSNY010000003.1"/>
</dbReference>
<dbReference type="EMBL" id="JBHSNY010000003">
    <property type="protein sequence ID" value="MFC5634070.1"/>
    <property type="molecule type" value="Genomic_DNA"/>
</dbReference>